<accession>A0A8H7NX62</accession>
<gene>
    <name evidence="1" type="ORF">IEO21_08054</name>
</gene>
<evidence type="ECO:0000313" key="1">
    <source>
        <dbReference type="EMBL" id="KAF9807778.1"/>
    </source>
</evidence>
<organism evidence="1 2">
    <name type="scientific">Rhodonia placenta</name>
    <dbReference type="NCBI Taxonomy" id="104341"/>
    <lineage>
        <taxon>Eukaryota</taxon>
        <taxon>Fungi</taxon>
        <taxon>Dikarya</taxon>
        <taxon>Basidiomycota</taxon>
        <taxon>Agaricomycotina</taxon>
        <taxon>Agaricomycetes</taxon>
        <taxon>Polyporales</taxon>
        <taxon>Adustoporiaceae</taxon>
        <taxon>Rhodonia</taxon>
    </lineage>
</organism>
<name>A0A8H7NX62_9APHY</name>
<reference evidence="1" key="1">
    <citation type="submission" date="2020-11" db="EMBL/GenBank/DDBJ databases">
        <authorList>
            <person name="Koelle M."/>
            <person name="Horta M.A.C."/>
            <person name="Nowrousian M."/>
            <person name="Ohm R.A."/>
            <person name="Benz P."/>
            <person name="Pilgard A."/>
        </authorList>
    </citation>
    <scope>NUCLEOTIDE SEQUENCE</scope>
    <source>
        <strain evidence="1">FPRL280</strain>
    </source>
</reference>
<protein>
    <submittedName>
        <fullName evidence="1">Uncharacterized protein</fullName>
    </submittedName>
</protein>
<dbReference type="EMBL" id="JADOXO010000259">
    <property type="protein sequence ID" value="KAF9807778.1"/>
    <property type="molecule type" value="Genomic_DNA"/>
</dbReference>
<sequence length="116" mass="12645">MPRTHASPARAQKAYAGLLTAIDAPPLRVLNATGQTEHIQRPAARATIAGVVNERVAQGVGPACSFTIRARKPEQSLLMDQVADERGSGTFNITPRQYHGVVKGRLKSQVYRSERR</sequence>
<evidence type="ECO:0000313" key="2">
    <source>
        <dbReference type="Proteomes" id="UP000639403"/>
    </source>
</evidence>
<comment type="caution">
    <text evidence="1">The sequence shown here is derived from an EMBL/GenBank/DDBJ whole genome shotgun (WGS) entry which is preliminary data.</text>
</comment>
<proteinExistence type="predicted"/>
<dbReference type="Proteomes" id="UP000639403">
    <property type="component" value="Unassembled WGS sequence"/>
</dbReference>
<dbReference type="AlphaFoldDB" id="A0A8H7NX62"/>
<reference evidence="1" key="2">
    <citation type="journal article" name="Front. Microbiol.">
        <title>Degradative Capacity of Two Strains of Rhodonia placenta: From Phenotype to Genotype.</title>
        <authorList>
            <person name="Kolle M."/>
            <person name="Horta M.A.C."/>
            <person name="Nowrousian M."/>
            <person name="Ohm R.A."/>
            <person name="Benz J.P."/>
            <person name="Pilgard A."/>
        </authorList>
    </citation>
    <scope>NUCLEOTIDE SEQUENCE</scope>
    <source>
        <strain evidence="1">FPRL280</strain>
    </source>
</reference>